<dbReference type="InterPro" id="IPR010359">
    <property type="entry name" value="IrrE_HExxH"/>
</dbReference>
<dbReference type="SMART" id="SM00530">
    <property type="entry name" value="HTH_XRE"/>
    <property type="match status" value="1"/>
</dbReference>
<evidence type="ECO:0000259" key="2">
    <source>
        <dbReference type="PROSITE" id="PS50943"/>
    </source>
</evidence>
<gene>
    <name evidence="3" type="ORF">GGD89_003776</name>
</gene>
<dbReference type="AlphaFoldDB" id="A0A7W6RGF7"/>
<dbReference type="Pfam" id="PF06114">
    <property type="entry name" value="Peptidase_M78"/>
    <property type="match status" value="1"/>
</dbReference>
<dbReference type="PANTHER" id="PTHR43236:SF1">
    <property type="entry name" value="BLL7220 PROTEIN"/>
    <property type="match status" value="1"/>
</dbReference>
<dbReference type="InterPro" id="IPR052345">
    <property type="entry name" value="Rad_response_metalloprotease"/>
</dbReference>
<proteinExistence type="inferred from homology"/>
<name>A0A7W6RGF7_9PROT</name>
<dbReference type="PANTHER" id="PTHR43236">
    <property type="entry name" value="ANTITOXIN HIGA1"/>
    <property type="match status" value="1"/>
</dbReference>
<evidence type="ECO:0000313" key="4">
    <source>
        <dbReference type="Proteomes" id="UP000554286"/>
    </source>
</evidence>
<sequence length="355" mass="40057">MTFNPKRLVLARMRRRMTGRSLAQAAGITADTLSRLEKGYRAPEEGTVEKLAVALGYPPDFFFNDDPIDIDSAGVSFRSFSKMSAAEKGAAKSAGQLGVELSSWVETRFNLPKPDVPDLSYQTDPEKAAVEIRQYWGIGERPIGNMIGLLENKGIRVLSLSEDTANVNAFSFWRDGKPYVFLNNFKTAESSIFDSAHELGHLLMHCKGDFNDGRLLEREADTFAGAFLLPANDVRAKVTRPVTVQKIISAKGRWRVSAFALLYRLWRMNIVSTEHQYRSLCIELSKRGYRSGEPLGIEREISTVWKQVFSALWEERFTKNDLARELNLPIDELEGLVANMSGEKFRPAQRQIRQV</sequence>
<feature type="domain" description="HTH cro/C1-type" evidence="2">
    <location>
        <begin position="8"/>
        <end position="62"/>
    </location>
</feature>
<comment type="caution">
    <text evidence="3">The sequence shown here is derived from an EMBL/GenBank/DDBJ whole genome shotgun (WGS) entry which is preliminary data.</text>
</comment>
<reference evidence="3 4" key="1">
    <citation type="submission" date="2020-08" db="EMBL/GenBank/DDBJ databases">
        <title>Genome sequencing of Purple Non-Sulfur Bacteria from various extreme environments.</title>
        <authorList>
            <person name="Mayer M."/>
        </authorList>
    </citation>
    <scope>NUCLEOTIDE SEQUENCE [LARGE SCALE GENOMIC DNA]</scope>
    <source>
        <strain evidence="3 4">JA131</strain>
    </source>
</reference>
<dbReference type="CDD" id="cd00093">
    <property type="entry name" value="HTH_XRE"/>
    <property type="match status" value="1"/>
</dbReference>
<keyword evidence="3" id="KW-0238">DNA-binding</keyword>
<organism evidence="3 4">
    <name type="scientific">Roseospira visakhapatnamensis</name>
    <dbReference type="NCBI Taxonomy" id="390880"/>
    <lineage>
        <taxon>Bacteria</taxon>
        <taxon>Pseudomonadati</taxon>
        <taxon>Pseudomonadota</taxon>
        <taxon>Alphaproteobacteria</taxon>
        <taxon>Rhodospirillales</taxon>
        <taxon>Rhodospirillaceae</taxon>
        <taxon>Roseospira</taxon>
    </lineage>
</organism>
<dbReference type="InterPro" id="IPR010982">
    <property type="entry name" value="Lambda_DNA-bd_dom_sf"/>
</dbReference>
<dbReference type="EMBL" id="JACIGK010000052">
    <property type="protein sequence ID" value="MBB4268121.1"/>
    <property type="molecule type" value="Genomic_DNA"/>
</dbReference>
<dbReference type="RefSeq" id="WP_184048747.1">
    <property type="nucleotide sequence ID" value="NZ_JACIGK010000052.1"/>
</dbReference>
<evidence type="ECO:0000313" key="3">
    <source>
        <dbReference type="EMBL" id="MBB4268121.1"/>
    </source>
</evidence>
<dbReference type="Pfam" id="PF01381">
    <property type="entry name" value="HTH_3"/>
    <property type="match status" value="1"/>
</dbReference>
<dbReference type="PROSITE" id="PS50943">
    <property type="entry name" value="HTH_CROC1"/>
    <property type="match status" value="1"/>
</dbReference>
<dbReference type="Gene3D" id="1.10.10.2910">
    <property type="match status" value="1"/>
</dbReference>
<dbReference type="Gene3D" id="1.10.260.40">
    <property type="entry name" value="lambda repressor-like DNA-binding domains"/>
    <property type="match status" value="1"/>
</dbReference>
<dbReference type="GO" id="GO:0003677">
    <property type="term" value="F:DNA binding"/>
    <property type="evidence" value="ECO:0007669"/>
    <property type="project" value="UniProtKB-KW"/>
</dbReference>
<accession>A0A7W6RGF7</accession>
<evidence type="ECO:0000256" key="1">
    <source>
        <dbReference type="ARBA" id="ARBA00007227"/>
    </source>
</evidence>
<dbReference type="InterPro" id="IPR001387">
    <property type="entry name" value="Cro/C1-type_HTH"/>
</dbReference>
<dbReference type="SUPFAM" id="SSF47413">
    <property type="entry name" value="lambda repressor-like DNA-binding domains"/>
    <property type="match status" value="1"/>
</dbReference>
<keyword evidence="4" id="KW-1185">Reference proteome</keyword>
<protein>
    <submittedName>
        <fullName evidence="3">Zn-dependent peptidase ImmA (M78 family)/DNA-binding XRE family transcriptional regulator</fullName>
    </submittedName>
</protein>
<comment type="similarity">
    <text evidence="1">Belongs to the short-chain fatty acyl-CoA assimilation regulator (ScfR) family.</text>
</comment>
<dbReference type="Proteomes" id="UP000554286">
    <property type="component" value="Unassembled WGS sequence"/>
</dbReference>